<gene>
    <name evidence="4" type="ORF">AB0E65_16160</name>
</gene>
<accession>A0ABV2YJ30</accession>
<dbReference type="SUPFAM" id="SSF55874">
    <property type="entry name" value="ATPase domain of HSP90 chaperone/DNA topoisomerase II/histidine kinase"/>
    <property type="match status" value="1"/>
</dbReference>
<feature type="domain" description="Histidine kinase/HSP90-like ATPase" evidence="3">
    <location>
        <begin position="44"/>
        <end position="146"/>
    </location>
</feature>
<dbReference type="RefSeq" id="WP_159105689.1">
    <property type="nucleotide sequence ID" value="NZ_BEVZ01000005.1"/>
</dbReference>
<dbReference type="InterPro" id="IPR003594">
    <property type="entry name" value="HATPase_dom"/>
</dbReference>
<sequence length="168" mass="18781">MVTPQSPPHLQERPENAASPALPPRRRISLTSEPGARPVDLVLPREARSVALARRFAVDRVHQEVPNPSDELLDRVRLVTSELATNGVKYGARDDDLIGVTVRVTPDRVRIEVHDPNRTRPRLRSAADRRRRNHGNGLHIVAALTDGRWGVGARPFGKYVWAEIPRAL</sequence>
<dbReference type="Gene3D" id="3.30.565.10">
    <property type="entry name" value="Histidine kinase-like ATPase, C-terminal domain"/>
    <property type="match status" value="1"/>
</dbReference>
<dbReference type="GO" id="GO:0005524">
    <property type="term" value="F:ATP binding"/>
    <property type="evidence" value="ECO:0007669"/>
    <property type="project" value="UniProtKB-KW"/>
</dbReference>
<comment type="caution">
    <text evidence="4">The sequence shown here is derived from an EMBL/GenBank/DDBJ whole genome shotgun (WGS) entry which is preliminary data.</text>
</comment>
<dbReference type="InterPro" id="IPR050267">
    <property type="entry name" value="Anti-sigma-factor_SerPK"/>
</dbReference>
<reference evidence="4 5" key="1">
    <citation type="submission" date="2024-06" db="EMBL/GenBank/DDBJ databases">
        <title>The Natural Products Discovery Center: Release of the First 8490 Sequenced Strains for Exploring Actinobacteria Biosynthetic Diversity.</title>
        <authorList>
            <person name="Kalkreuter E."/>
            <person name="Kautsar S.A."/>
            <person name="Yang D."/>
            <person name="Bader C.D."/>
            <person name="Teijaro C.N."/>
            <person name="Fluegel L."/>
            <person name="Davis C.M."/>
            <person name="Simpson J.R."/>
            <person name="Lauterbach L."/>
            <person name="Steele A.D."/>
            <person name="Gui C."/>
            <person name="Meng S."/>
            <person name="Li G."/>
            <person name="Viehrig K."/>
            <person name="Ye F."/>
            <person name="Su P."/>
            <person name="Kiefer A.F."/>
            <person name="Nichols A."/>
            <person name="Cepeda A.J."/>
            <person name="Yan W."/>
            <person name="Fan B."/>
            <person name="Jiang Y."/>
            <person name="Adhikari A."/>
            <person name="Zheng C.-J."/>
            <person name="Schuster L."/>
            <person name="Cowan T.M."/>
            <person name="Smanski M.J."/>
            <person name="Chevrette M.G."/>
            <person name="De Carvalho L.P.S."/>
            <person name="Shen B."/>
        </authorList>
    </citation>
    <scope>NUCLEOTIDE SEQUENCE [LARGE SCALE GENOMIC DNA]</scope>
    <source>
        <strain evidence="4 5">NPDC038104</strain>
    </source>
</reference>
<dbReference type="CDD" id="cd16936">
    <property type="entry name" value="HATPase_RsbW-like"/>
    <property type="match status" value="1"/>
</dbReference>
<dbReference type="Proteomes" id="UP001550850">
    <property type="component" value="Unassembled WGS sequence"/>
</dbReference>
<keyword evidence="1" id="KW-0418">Kinase</keyword>
<evidence type="ECO:0000313" key="5">
    <source>
        <dbReference type="Proteomes" id="UP001550850"/>
    </source>
</evidence>
<keyword evidence="5" id="KW-1185">Reference proteome</keyword>
<keyword evidence="4" id="KW-0067">ATP-binding</keyword>
<keyword evidence="4" id="KW-0547">Nucleotide-binding</keyword>
<dbReference type="PANTHER" id="PTHR35526:SF3">
    <property type="entry name" value="ANTI-SIGMA-F FACTOR RSBW"/>
    <property type="match status" value="1"/>
</dbReference>
<evidence type="ECO:0000256" key="2">
    <source>
        <dbReference type="SAM" id="MobiDB-lite"/>
    </source>
</evidence>
<dbReference type="PANTHER" id="PTHR35526">
    <property type="entry name" value="ANTI-SIGMA-F FACTOR RSBW-RELATED"/>
    <property type="match status" value="1"/>
</dbReference>
<dbReference type="Pfam" id="PF13581">
    <property type="entry name" value="HATPase_c_2"/>
    <property type="match status" value="1"/>
</dbReference>
<evidence type="ECO:0000256" key="1">
    <source>
        <dbReference type="ARBA" id="ARBA00022527"/>
    </source>
</evidence>
<evidence type="ECO:0000313" key="4">
    <source>
        <dbReference type="EMBL" id="MEU3555730.1"/>
    </source>
</evidence>
<keyword evidence="1" id="KW-0808">Transferase</keyword>
<keyword evidence="1" id="KW-0723">Serine/threonine-protein kinase</keyword>
<evidence type="ECO:0000259" key="3">
    <source>
        <dbReference type="Pfam" id="PF13581"/>
    </source>
</evidence>
<proteinExistence type="predicted"/>
<dbReference type="EMBL" id="JBEZUR010000022">
    <property type="protein sequence ID" value="MEU3555730.1"/>
    <property type="molecule type" value="Genomic_DNA"/>
</dbReference>
<protein>
    <submittedName>
        <fullName evidence="4">ATP-binding protein</fullName>
    </submittedName>
</protein>
<organism evidence="4 5">
    <name type="scientific">Streptomyces fragilis</name>
    <dbReference type="NCBI Taxonomy" id="67301"/>
    <lineage>
        <taxon>Bacteria</taxon>
        <taxon>Bacillati</taxon>
        <taxon>Actinomycetota</taxon>
        <taxon>Actinomycetes</taxon>
        <taxon>Kitasatosporales</taxon>
        <taxon>Streptomycetaceae</taxon>
        <taxon>Streptomyces</taxon>
    </lineage>
</organism>
<feature type="region of interest" description="Disordered" evidence="2">
    <location>
        <begin position="1"/>
        <end position="33"/>
    </location>
</feature>
<dbReference type="InterPro" id="IPR036890">
    <property type="entry name" value="HATPase_C_sf"/>
</dbReference>
<name>A0ABV2YJ30_9ACTN</name>